<dbReference type="AlphaFoldDB" id="A0A7S2PDR4"/>
<feature type="region of interest" description="Disordered" evidence="1">
    <location>
        <begin position="365"/>
        <end position="389"/>
    </location>
</feature>
<feature type="compositionally biased region" description="Basic and acidic residues" evidence="1">
    <location>
        <begin position="378"/>
        <end position="389"/>
    </location>
</feature>
<feature type="compositionally biased region" description="Basic and acidic residues" evidence="1">
    <location>
        <begin position="208"/>
        <end position="222"/>
    </location>
</feature>
<dbReference type="SUPFAM" id="SSF50729">
    <property type="entry name" value="PH domain-like"/>
    <property type="match status" value="1"/>
</dbReference>
<dbReference type="SMART" id="SM00233">
    <property type="entry name" value="PH"/>
    <property type="match status" value="1"/>
</dbReference>
<protein>
    <recommendedName>
        <fullName evidence="2">PH domain-containing protein</fullName>
    </recommendedName>
</protein>
<gene>
    <name evidence="3" type="ORF">SMAR0320_LOCUS7820</name>
</gene>
<dbReference type="InterPro" id="IPR001849">
    <property type="entry name" value="PH_domain"/>
</dbReference>
<dbReference type="InterPro" id="IPR011993">
    <property type="entry name" value="PH-like_dom_sf"/>
</dbReference>
<evidence type="ECO:0000259" key="2">
    <source>
        <dbReference type="PROSITE" id="PS50003"/>
    </source>
</evidence>
<accession>A0A7S2PDR4</accession>
<evidence type="ECO:0000313" key="3">
    <source>
        <dbReference type="EMBL" id="CAD9593427.1"/>
    </source>
</evidence>
<proteinExistence type="predicted"/>
<sequence length="576" mass="63847">MPSDDDSVLDLLLGPTDKKNNAILKTSYSAIMGGDDIILSGVAWKRRSGFGKYSTTIGAGSSWEQRHFILTSTKLTYFAINESTSRGTLNILPERATITATYPAETSQPTPYALSIRTTELGQESTKWKLCFGDRKTQLSWLVAITDIVADQSVKEYNAKVLAAEKGSSWGGQGHGGFHRLYEEGDGKLFNVVREALLTASSKQVDGTPRKNESTKSSDVSEQKSVFAEAIEKFPEPNPSFSSDNIVSENNLPMDKLYQALAGVNLSILYLTATQESESFLVISWWQVLVLMNAFIAYIVFTSTEKKSSPTKTAPLKQSKKTVSFQGDTPPLQKEEKPAPMLKKGSATKSQVGAQLLRAESVPLSAMPSTRNVPEKAQTIDKEDQRSEPLSEKEMEAHLHQRWAQSAPDVDLSGSWTLIADDAFKKEYDTYLSDLGFNRITRGVACSLISRTTEITKQSNNGRELYLKGTNPKGAWERTLIASGFPDFETKSNQTDYSHMKASIKSAESEDVEAEAWWECRGTKHRSMLCGGKKGNFESLRYVDDSGDVLVCESILHPKDSSKKKARVTWRFQRDP</sequence>
<name>A0A7S2PDR4_9STRA</name>
<organism evidence="3">
    <name type="scientific">Skeletonema marinoi</name>
    <dbReference type="NCBI Taxonomy" id="267567"/>
    <lineage>
        <taxon>Eukaryota</taxon>
        <taxon>Sar</taxon>
        <taxon>Stramenopiles</taxon>
        <taxon>Ochrophyta</taxon>
        <taxon>Bacillariophyta</taxon>
        <taxon>Coscinodiscophyceae</taxon>
        <taxon>Thalassiosirophycidae</taxon>
        <taxon>Thalassiosirales</taxon>
        <taxon>Skeletonemataceae</taxon>
        <taxon>Skeletonema</taxon>
        <taxon>Skeletonema marinoi-dohrnii complex</taxon>
    </lineage>
</organism>
<dbReference type="PROSITE" id="PS50003">
    <property type="entry name" value="PH_DOMAIN"/>
    <property type="match status" value="1"/>
</dbReference>
<dbReference type="Pfam" id="PF00169">
    <property type="entry name" value="PH"/>
    <property type="match status" value="1"/>
</dbReference>
<evidence type="ECO:0000256" key="1">
    <source>
        <dbReference type="SAM" id="MobiDB-lite"/>
    </source>
</evidence>
<feature type="region of interest" description="Disordered" evidence="1">
    <location>
        <begin position="203"/>
        <end position="222"/>
    </location>
</feature>
<reference evidence="3" key="1">
    <citation type="submission" date="2021-01" db="EMBL/GenBank/DDBJ databases">
        <authorList>
            <person name="Corre E."/>
            <person name="Pelletier E."/>
            <person name="Niang G."/>
            <person name="Scheremetjew M."/>
            <person name="Finn R."/>
            <person name="Kale V."/>
            <person name="Holt S."/>
            <person name="Cochrane G."/>
            <person name="Meng A."/>
            <person name="Brown T."/>
            <person name="Cohen L."/>
        </authorList>
    </citation>
    <scope>NUCLEOTIDE SEQUENCE</scope>
    <source>
        <strain evidence="3">SM1012Den-03</strain>
    </source>
</reference>
<dbReference type="Gene3D" id="2.30.29.30">
    <property type="entry name" value="Pleckstrin-homology domain (PH domain)/Phosphotyrosine-binding domain (PTB)"/>
    <property type="match status" value="1"/>
</dbReference>
<feature type="region of interest" description="Disordered" evidence="1">
    <location>
        <begin position="308"/>
        <end position="346"/>
    </location>
</feature>
<dbReference type="EMBL" id="HBGZ01010878">
    <property type="protein sequence ID" value="CAD9593427.1"/>
    <property type="molecule type" value="Transcribed_RNA"/>
</dbReference>
<feature type="domain" description="PH" evidence="2">
    <location>
        <begin position="36"/>
        <end position="150"/>
    </location>
</feature>